<evidence type="ECO:0008006" key="5">
    <source>
        <dbReference type="Google" id="ProtNLM"/>
    </source>
</evidence>
<evidence type="ECO:0000256" key="2">
    <source>
        <dbReference type="SAM" id="Phobius"/>
    </source>
</evidence>
<feature type="compositionally biased region" description="Low complexity" evidence="1">
    <location>
        <begin position="34"/>
        <end position="45"/>
    </location>
</feature>
<keyword evidence="4" id="KW-1185">Reference proteome</keyword>
<name>A0ABP9GRG9_9ACTN</name>
<feature type="region of interest" description="Disordered" evidence="1">
    <location>
        <begin position="1"/>
        <end position="51"/>
    </location>
</feature>
<evidence type="ECO:0000313" key="3">
    <source>
        <dbReference type="EMBL" id="GAA4950855.1"/>
    </source>
</evidence>
<feature type="transmembrane region" description="Helical" evidence="2">
    <location>
        <begin position="116"/>
        <end position="141"/>
    </location>
</feature>
<dbReference type="Proteomes" id="UP001499993">
    <property type="component" value="Unassembled WGS sequence"/>
</dbReference>
<sequence>MSYPQPPSDPGDPYNQRPQGDPYNPYAPPGAPSGGYPAADPSAGSLVPYGQGPQTGGWQAPYAPVPQNEAVLTTIGDIAITQTSVITPGGRIPIKGSTWTVTDLTHTTQGIATTGIVLAVVSFLLFAWACGLGLLGLLFLLMKEEKITGNVQVTVQGHNVYHSTMIPAKGQETITQVTQSVNYARSLGTA</sequence>
<feature type="compositionally biased region" description="Pro residues" evidence="1">
    <location>
        <begin position="1"/>
        <end position="10"/>
    </location>
</feature>
<dbReference type="RefSeq" id="WP_344145504.1">
    <property type="nucleotide sequence ID" value="NZ_BAABIK010000024.1"/>
</dbReference>
<accession>A0ABP9GRG9</accession>
<reference evidence="4" key="1">
    <citation type="journal article" date="2019" name="Int. J. Syst. Evol. Microbiol.">
        <title>The Global Catalogue of Microorganisms (GCM) 10K type strain sequencing project: providing services to taxonomists for standard genome sequencing and annotation.</title>
        <authorList>
            <consortium name="The Broad Institute Genomics Platform"/>
            <consortium name="The Broad Institute Genome Sequencing Center for Infectious Disease"/>
            <person name="Wu L."/>
            <person name="Ma J."/>
        </authorList>
    </citation>
    <scope>NUCLEOTIDE SEQUENCE [LARGE SCALE GENOMIC DNA]</scope>
    <source>
        <strain evidence="4">JCM 18123</strain>
    </source>
</reference>
<protein>
    <recommendedName>
        <fullName evidence="5">RDD family protein</fullName>
    </recommendedName>
</protein>
<gene>
    <name evidence="3" type="ORF">GCM10023224_39080</name>
</gene>
<keyword evidence="2" id="KW-0472">Membrane</keyword>
<proteinExistence type="predicted"/>
<comment type="caution">
    <text evidence="3">The sequence shown here is derived from an EMBL/GenBank/DDBJ whole genome shotgun (WGS) entry which is preliminary data.</text>
</comment>
<organism evidence="3 4">
    <name type="scientific">Streptomonospora halophila</name>
    <dbReference type="NCBI Taxonomy" id="427369"/>
    <lineage>
        <taxon>Bacteria</taxon>
        <taxon>Bacillati</taxon>
        <taxon>Actinomycetota</taxon>
        <taxon>Actinomycetes</taxon>
        <taxon>Streptosporangiales</taxon>
        <taxon>Nocardiopsidaceae</taxon>
        <taxon>Streptomonospora</taxon>
    </lineage>
</organism>
<dbReference type="EMBL" id="BAABIK010000024">
    <property type="protein sequence ID" value="GAA4950855.1"/>
    <property type="molecule type" value="Genomic_DNA"/>
</dbReference>
<evidence type="ECO:0000313" key="4">
    <source>
        <dbReference type="Proteomes" id="UP001499993"/>
    </source>
</evidence>
<keyword evidence="2" id="KW-1133">Transmembrane helix</keyword>
<keyword evidence="2" id="KW-0812">Transmembrane</keyword>
<evidence type="ECO:0000256" key="1">
    <source>
        <dbReference type="SAM" id="MobiDB-lite"/>
    </source>
</evidence>